<dbReference type="RefSeq" id="WP_077123164.1">
    <property type="nucleotide sequence ID" value="NZ_FMUE01000026.1"/>
</dbReference>
<organism evidence="1 2">
    <name type="scientific">Agrobacterium rosae</name>
    <dbReference type="NCBI Taxonomy" id="1972867"/>
    <lineage>
        <taxon>Bacteria</taxon>
        <taxon>Pseudomonadati</taxon>
        <taxon>Pseudomonadota</taxon>
        <taxon>Alphaproteobacteria</taxon>
        <taxon>Hyphomicrobiales</taxon>
        <taxon>Rhizobiaceae</taxon>
        <taxon>Rhizobium/Agrobacterium group</taxon>
        <taxon>Agrobacterium</taxon>
    </lineage>
</organism>
<protein>
    <submittedName>
        <fullName evidence="1">Uncharacterized protein</fullName>
    </submittedName>
</protein>
<evidence type="ECO:0000313" key="2">
    <source>
        <dbReference type="Proteomes" id="UP000187891"/>
    </source>
</evidence>
<gene>
    <name evidence="1" type="ORF">DSM25559_5301</name>
</gene>
<accession>A0A1R3U515</accession>
<dbReference type="EMBL" id="FMUE01000026">
    <property type="protein sequence ID" value="SCX36058.1"/>
    <property type="molecule type" value="Genomic_DNA"/>
</dbReference>
<evidence type="ECO:0000313" key="1">
    <source>
        <dbReference type="EMBL" id="SCX36058.1"/>
    </source>
</evidence>
<dbReference type="STRING" id="1907666.DSM25559_5301"/>
<sequence length="65" mass="7404">MADLYERIENVLGNSVELFFINEHWTVRVIEDGVATATNFPDETSATEFAKSEMKRLGLTTIIRL</sequence>
<dbReference type="Proteomes" id="UP000187891">
    <property type="component" value="Unassembled WGS sequence"/>
</dbReference>
<name>A0A1R3U515_9HYPH</name>
<reference evidence="2" key="1">
    <citation type="submission" date="2016-10" db="EMBL/GenBank/DDBJ databases">
        <authorList>
            <person name="Wibberg D."/>
        </authorList>
    </citation>
    <scope>NUCLEOTIDE SEQUENCE [LARGE SCALE GENOMIC DNA]</scope>
</reference>
<dbReference type="AlphaFoldDB" id="A0A1R3U515"/>
<proteinExistence type="predicted"/>